<dbReference type="SUPFAM" id="SSF47413">
    <property type="entry name" value="lambda repressor-like DNA-binding domains"/>
    <property type="match status" value="1"/>
</dbReference>
<dbReference type="STRING" id="1364.LP2241_30301"/>
<protein>
    <submittedName>
        <fullName evidence="5">HTH-type transcriptional repressor PurR2</fullName>
    </submittedName>
</protein>
<evidence type="ECO:0000256" key="3">
    <source>
        <dbReference type="ARBA" id="ARBA00023163"/>
    </source>
</evidence>
<dbReference type="Proteomes" id="UP000033166">
    <property type="component" value="Chromosome I"/>
</dbReference>
<dbReference type="InterPro" id="IPR001761">
    <property type="entry name" value="Peripla_BP/Lac1_sug-bd_dom"/>
</dbReference>
<dbReference type="GO" id="GO:0003700">
    <property type="term" value="F:DNA-binding transcription factor activity"/>
    <property type="evidence" value="ECO:0007669"/>
    <property type="project" value="TreeGrafter"/>
</dbReference>
<dbReference type="RefSeq" id="WP_047915625.1">
    <property type="nucleotide sequence ID" value="NZ_LN774769.1"/>
</dbReference>
<name>A0A0D6DYD2_9LACT</name>
<dbReference type="AlphaFoldDB" id="A0A0D6DYD2"/>
<keyword evidence="2" id="KW-0238">DNA-binding</keyword>
<organism evidence="5 6">
    <name type="scientific">Pseudolactococcus piscium MKFS47</name>
    <dbReference type="NCBI Taxonomy" id="297352"/>
    <lineage>
        <taxon>Bacteria</taxon>
        <taxon>Bacillati</taxon>
        <taxon>Bacillota</taxon>
        <taxon>Bacilli</taxon>
        <taxon>Lactobacillales</taxon>
        <taxon>Streptococcaceae</taxon>
        <taxon>Pseudolactococcus</taxon>
    </lineage>
</organism>
<sequence>MKLTLKDIAKQAGVSIPAVSQVLNNKPIRITEAKRALIKKIAKDNHYMPNLAAKALVSNKTYTIGIIIPDINNPFFANLAKQIESQLRNLGYWLILVNSNEKFASEKELLPLLLNRGIDGLIFIMSNQAYAQETELKAMLSDIDTPYVLVDRGLDQFDCNQIIFNNRLGGYLATKHLIASGHQTIGIMMNFPANINCHYRYIGYQDALSESGILLDKRWVVSTKFDIEDAYDKAEQLLSNPDITSIVAGNDMIALGIIRKANELGKKIPEDISIIGYDNVFYTDLFKPSLTSIEQDVNAMATQTIAVLFETIADPTAKKFIQLSPRLVEKASVKKLT</sequence>
<evidence type="ECO:0000256" key="1">
    <source>
        <dbReference type="ARBA" id="ARBA00023015"/>
    </source>
</evidence>
<proteinExistence type="predicted"/>
<dbReference type="SMART" id="SM00354">
    <property type="entry name" value="HTH_LACI"/>
    <property type="match status" value="1"/>
</dbReference>
<dbReference type="Gene3D" id="1.10.260.40">
    <property type="entry name" value="lambda repressor-like DNA-binding domains"/>
    <property type="match status" value="1"/>
</dbReference>
<dbReference type="InterPro" id="IPR000843">
    <property type="entry name" value="HTH_LacI"/>
</dbReference>
<evidence type="ECO:0000313" key="5">
    <source>
        <dbReference type="EMBL" id="CEN28501.1"/>
    </source>
</evidence>
<dbReference type="CDD" id="cd01392">
    <property type="entry name" value="HTH_LacI"/>
    <property type="match status" value="1"/>
</dbReference>
<accession>A0A0D6DYD2</accession>
<gene>
    <name evidence="5" type="primary">purR2</name>
    <name evidence="5" type="ORF">LACPI_1301</name>
</gene>
<feature type="domain" description="HTH lacI-type" evidence="4">
    <location>
        <begin position="3"/>
        <end position="58"/>
    </location>
</feature>
<evidence type="ECO:0000259" key="4">
    <source>
        <dbReference type="PROSITE" id="PS50932"/>
    </source>
</evidence>
<keyword evidence="1" id="KW-0805">Transcription regulation</keyword>
<dbReference type="Gene3D" id="3.40.50.2300">
    <property type="match status" value="2"/>
</dbReference>
<dbReference type="HOGENOM" id="CLU_037628_6_1_9"/>
<evidence type="ECO:0000256" key="2">
    <source>
        <dbReference type="ARBA" id="ARBA00023125"/>
    </source>
</evidence>
<dbReference type="InterPro" id="IPR028082">
    <property type="entry name" value="Peripla_BP_I"/>
</dbReference>
<dbReference type="InterPro" id="IPR010982">
    <property type="entry name" value="Lambda_DNA-bd_dom_sf"/>
</dbReference>
<reference evidence="6" key="1">
    <citation type="submission" date="2015-01" db="EMBL/GenBank/DDBJ databases">
        <authorList>
            <person name="Andreevskaya M."/>
        </authorList>
    </citation>
    <scope>NUCLEOTIDE SEQUENCE [LARGE SCALE GENOMIC DNA]</scope>
    <source>
        <strain evidence="6">MKFS47</strain>
    </source>
</reference>
<dbReference type="PROSITE" id="PS50932">
    <property type="entry name" value="HTH_LACI_2"/>
    <property type="match status" value="1"/>
</dbReference>
<keyword evidence="3" id="KW-0804">Transcription</keyword>
<dbReference type="EMBL" id="LN774769">
    <property type="protein sequence ID" value="CEN28501.1"/>
    <property type="molecule type" value="Genomic_DNA"/>
</dbReference>
<dbReference type="GO" id="GO:0000976">
    <property type="term" value="F:transcription cis-regulatory region binding"/>
    <property type="evidence" value="ECO:0007669"/>
    <property type="project" value="TreeGrafter"/>
</dbReference>
<evidence type="ECO:0000313" key="6">
    <source>
        <dbReference type="Proteomes" id="UP000033166"/>
    </source>
</evidence>
<dbReference type="SUPFAM" id="SSF53822">
    <property type="entry name" value="Periplasmic binding protein-like I"/>
    <property type="match status" value="1"/>
</dbReference>
<dbReference type="PANTHER" id="PTHR30146">
    <property type="entry name" value="LACI-RELATED TRANSCRIPTIONAL REPRESSOR"/>
    <property type="match status" value="1"/>
</dbReference>
<dbReference type="Pfam" id="PF00532">
    <property type="entry name" value="Peripla_BP_1"/>
    <property type="match status" value="1"/>
</dbReference>
<dbReference type="KEGG" id="lpk:LACPI_1301"/>
<dbReference type="Pfam" id="PF00356">
    <property type="entry name" value="LacI"/>
    <property type="match status" value="1"/>
</dbReference>
<dbReference type="CDD" id="cd06267">
    <property type="entry name" value="PBP1_LacI_sugar_binding-like"/>
    <property type="match status" value="1"/>
</dbReference>
<dbReference type="PANTHER" id="PTHR30146:SF109">
    <property type="entry name" value="HTH-TYPE TRANSCRIPTIONAL REGULATOR GALS"/>
    <property type="match status" value="1"/>
</dbReference>
<dbReference type="PROSITE" id="PS00356">
    <property type="entry name" value="HTH_LACI_1"/>
    <property type="match status" value="1"/>
</dbReference>